<sequence length="483" mass="51272">MQKLFVVASMLFSVTNTEAAQDDNAAAFAALCMAYGLKDAADADTIKPPLPSKESLLEPIQNLNISTATDSYFNKKDEDFAAETGQAKTDKIAAWLKANQEITAKAGSKPGSKPYARAPPTHDRNVANDKISFFLVQAVSAGETYETQKKAAEAAVAKAKAEILEAVYGKGKNSFDPSGFDTTKTNNCGQGTTGGAGVGKSIANDLLCLCTTSAAGSNQVCGGTAVSTNLASGRPQNTHLTEVTNNCKKDKFRPKLTPELIQAAIHTVMAQIGANPGTQSDGHQMYVLGKATGSGCTGADNEQCVNYKGQLTGSGNGVPWMTKMFEAAETLQAGSSALSEARTLQRHIENLAAAARAAYFEAMNPRPATPATTTGTRPTTADDKTDCSTQQTNTTCKPPCKWEAKGNSGTCKLDETQVTKQAKEVGTKEDAKKDEKCKGKEEKECKSPDCKWENNACKDSSSILNKKILLITAVFVSLIEFWH</sequence>
<proteinExistence type="predicted"/>
<feature type="chain" id="PRO_5004058130" evidence="10">
    <location>
        <begin position="20"/>
        <end position="483"/>
    </location>
</feature>
<feature type="region of interest" description="Disordered" evidence="9">
    <location>
        <begin position="365"/>
        <end position="388"/>
    </location>
</feature>
<dbReference type="Pfam" id="PF13206">
    <property type="entry name" value="VSG_B"/>
    <property type="match status" value="1"/>
</dbReference>
<dbReference type="Pfam" id="PF10659">
    <property type="entry name" value="Trypan_glycop_C"/>
    <property type="match status" value="1"/>
</dbReference>
<comment type="subcellular location">
    <subcellularLocation>
        <location evidence="2">Cell membrane</location>
        <topology evidence="2">Lipid-anchor</topology>
        <topology evidence="2">GPI-anchor</topology>
    </subcellularLocation>
</comment>
<evidence type="ECO:0000256" key="2">
    <source>
        <dbReference type="ARBA" id="ARBA00004609"/>
    </source>
</evidence>
<reference evidence="13" key="2">
    <citation type="journal article" date="2014" name="Mol. Biochem. Parasitol.">
        <title>Capturing the variant surface glycoprotein repertoire (the VSGnome) of Trypanosoma brucei Lister 427.</title>
        <authorList>
            <person name="Cross G.A."/>
            <person name="Kim H.S."/>
            <person name="Wickstead B."/>
        </authorList>
    </citation>
    <scope>NUCLEOTIDE SEQUENCE</scope>
    <source>
        <strain evidence="13">Lister 427</strain>
    </source>
</reference>
<evidence type="ECO:0000256" key="5">
    <source>
        <dbReference type="ARBA" id="ARBA00022729"/>
    </source>
</evidence>
<dbReference type="GO" id="GO:0005886">
    <property type="term" value="C:plasma membrane"/>
    <property type="evidence" value="ECO:0007669"/>
    <property type="project" value="UniProtKB-SubCell"/>
</dbReference>
<organism evidence="13">
    <name type="scientific">Trypanosoma brucei</name>
    <dbReference type="NCBI Taxonomy" id="5691"/>
    <lineage>
        <taxon>Eukaryota</taxon>
        <taxon>Discoba</taxon>
        <taxon>Euglenozoa</taxon>
        <taxon>Kinetoplastea</taxon>
        <taxon>Metakinetoplastina</taxon>
        <taxon>Trypanosomatida</taxon>
        <taxon>Trypanosomatidae</taxon>
        <taxon>Trypanosoma</taxon>
    </lineage>
</organism>
<evidence type="ECO:0000256" key="10">
    <source>
        <dbReference type="SAM" id="SignalP"/>
    </source>
</evidence>
<dbReference type="InterPro" id="IPR019609">
    <property type="entry name" value="Variant_surf_glycoprt_trypan_C"/>
</dbReference>
<keyword evidence="4" id="KW-0336">GPI-anchor</keyword>
<dbReference type="VEuPathDB" id="TriTrypDB:Tb11.v5.0979"/>
<comment type="function">
    <text evidence="1">VSG forms a coat on the surface of the parasite. The trypanosome evades the immune response of the host by expressing a series of antigenically distinct VSGs from an estimated 1000 VSG genes.</text>
</comment>
<keyword evidence="7" id="KW-0325">Glycoprotein</keyword>
<evidence type="ECO:0000256" key="3">
    <source>
        <dbReference type="ARBA" id="ARBA00022475"/>
    </source>
</evidence>
<feature type="domain" description="Trypanosome variant surface glycoprotein C-terminal" evidence="11">
    <location>
        <begin position="387"/>
        <end position="478"/>
    </location>
</feature>
<dbReference type="AlphaFoldDB" id="M4T0G0"/>
<feature type="domain" description="Trypanosome variant surface glycoprotein B-type N-terminal" evidence="12">
    <location>
        <begin position="10"/>
        <end position="350"/>
    </location>
</feature>
<feature type="compositionally biased region" description="Low complexity" evidence="9">
    <location>
        <begin position="365"/>
        <end position="379"/>
    </location>
</feature>
<evidence type="ECO:0000259" key="11">
    <source>
        <dbReference type="Pfam" id="PF10659"/>
    </source>
</evidence>
<name>M4T0G0_9TRYP</name>
<dbReference type="EMBL" id="KC613735">
    <property type="protein sequence ID" value="AGH61166.1"/>
    <property type="molecule type" value="Genomic_DNA"/>
</dbReference>
<dbReference type="VEuPathDB" id="TriTrypDB:Tb427_000169800"/>
<dbReference type="Gene3D" id="3.30.1680.40">
    <property type="match status" value="1"/>
</dbReference>
<keyword evidence="6" id="KW-0472">Membrane</keyword>
<evidence type="ECO:0000256" key="6">
    <source>
        <dbReference type="ARBA" id="ARBA00023136"/>
    </source>
</evidence>
<evidence type="ECO:0000256" key="9">
    <source>
        <dbReference type="SAM" id="MobiDB-lite"/>
    </source>
</evidence>
<keyword evidence="5 10" id="KW-0732">Signal</keyword>
<keyword evidence="3" id="KW-1003">Cell membrane</keyword>
<evidence type="ECO:0000256" key="1">
    <source>
        <dbReference type="ARBA" id="ARBA00002523"/>
    </source>
</evidence>
<keyword evidence="8" id="KW-0449">Lipoprotein</keyword>
<reference evidence="13" key="1">
    <citation type="submission" date="2013-02" db="EMBL/GenBank/DDBJ databases">
        <authorList>
            <person name="Cross G.A.M."/>
            <person name="Kim H.-S."/>
            <person name="Wickstead B."/>
        </authorList>
    </citation>
    <scope>NUCLEOTIDE SEQUENCE</scope>
    <source>
        <strain evidence="13">Lister 427</strain>
    </source>
</reference>
<dbReference type="InterPro" id="IPR025932">
    <property type="entry name" value="Trypano_VSG_B_N_dom"/>
</dbReference>
<feature type="signal peptide" evidence="10">
    <location>
        <begin position="1"/>
        <end position="19"/>
    </location>
</feature>
<evidence type="ECO:0000256" key="7">
    <source>
        <dbReference type="ARBA" id="ARBA00023180"/>
    </source>
</evidence>
<evidence type="ECO:0000256" key="4">
    <source>
        <dbReference type="ARBA" id="ARBA00022622"/>
    </source>
</evidence>
<protein>
    <submittedName>
        <fullName evidence="13">Variant surface glycoprotein 608</fullName>
    </submittedName>
</protein>
<accession>M4T0G0</accession>
<evidence type="ECO:0000259" key="12">
    <source>
        <dbReference type="Pfam" id="PF13206"/>
    </source>
</evidence>
<dbReference type="GO" id="GO:0098552">
    <property type="term" value="C:side of membrane"/>
    <property type="evidence" value="ECO:0007669"/>
    <property type="project" value="UniProtKB-KW"/>
</dbReference>
<evidence type="ECO:0000256" key="8">
    <source>
        <dbReference type="ARBA" id="ARBA00023288"/>
    </source>
</evidence>
<evidence type="ECO:0000313" key="13">
    <source>
        <dbReference type="EMBL" id="AGH61166.1"/>
    </source>
</evidence>